<dbReference type="AlphaFoldDB" id="A0A517NU90"/>
<name>A0A517NU90_9BACT</name>
<organism evidence="1 2">
    <name type="scientific">Stieleria marina</name>
    <dbReference type="NCBI Taxonomy" id="1930275"/>
    <lineage>
        <taxon>Bacteria</taxon>
        <taxon>Pseudomonadati</taxon>
        <taxon>Planctomycetota</taxon>
        <taxon>Planctomycetia</taxon>
        <taxon>Pirellulales</taxon>
        <taxon>Pirellulaceae</taxon>
        <taxon>Stieleria</taxon>
    </lineage>
</organism>
<protein>
    <submittedName>
        <fullName evidence="1">Uncharacterized protein</fullName>
    </submittedName>
</protein>
<reference evidence="1 2" key="1">
    <citation type="submission" date="2019-02" db="EMBL/GenBank/DDBJ databases">
        <title>Deep-cultivation of Planctomycetes and their phenomic and genomic characterization uncovers novel biology.</title>
        <authorList>
            <person name="Wiegand S."/>
            <person name="Jogler M."/>
            <person name="Boedeker C."/>
            <person name="Pinto D."/>
            <person name="Vollmers J."/>
            <person name="Rivas-Marin E."/>
            <person name="Kohn T."/>
            <person name="Peeters S.H."/>
            <person name="Heuer A."/>
            <person name="Rast P."/>
            <person name="Oberbeckmann S."/>
            <person name="Bunk B."/>
            <person name="Jeske O."/>
            <person name="Meyerdierks A."/>
            <person name="Storesund J.E."/>
            <person name="Kallscheuer N."/>
            <person name="Luecker S."/>
            <person name="Lage O.M."/>
            <person name="Pohl T."/>
            <person name="Merkel B.J."/>
            <person name="Hornburger P."/>
            <person name="Mueller R.-W."/>
            <person name="Bruemmer F."/>
            <person name="Labrenz M."/>
            <person name="Spormann A.M."/>
            <person name="Op den Camp H."/>
            <person name="Overmann J."/>
            <person name="Amann R."/>
            <person name="Jetten M.S.M."/>
            <person name="Mascher T."/>
            <person name="Medema M.H."/>
            <person name="Devos D.P."/>
            <person name="Kaster A.-K."/>
            <person name="Ovreas L."/>
            <person name="Rohde M."/>
            <person name="Galperin M.Y."/>
            <person name="Jogler C."/>
        </authorList>
    </citation>
    <scope>NUCLEOTIDE SEQUENCE [LARGE SCALE GENOMIC DNA]</scope>
    <source>
        <strain evidence="1 2">K23_9</strain>
    </source>
</reference>
<gene>
    <name evidence="1" type="ORF">K239x_26570</name>
</gene>
<sequence>MIRDDTPETVKQANAAMEQAANDVLSRARRHNTPIVVWRDGKVVELDPFSPEFDEPNEQPRTAGDE</sequence>
<evidence type="ECO:0000313" key="1">
    <source>
        <dbReference type="EMBL" id="QDT10699.1"/>
    </source>
</evidence>
<dbReference type="OrthoDB" id="286427at2"/>
<dbReference type="Proteomes" id="UP000319817">
    <property type="component" value="Chromosome"/>
</dbReference>
<accession>A0A517NU90</accession>
<keyword evidence="2" id="KW-1185">Reference proteome</keyword>
<dbReference type="EMBL" id="CP036526">
    <property type="protein sequence ID" value="QDT10699.1"/>
    <property type="molecule type" value="Genomic_DNA"/>
</dbReference>
<proteinExistence type="predicted"/>
<evidence type="ECO:0000313" key="2">
    <source>
        <dbReference type="Proteomes" id="UP000319817"/>
    </source>
</evidence>
<dbReference type="RefSeq" id="WP_145418438.1">
    <property type="nucleotide sequence ID" value="NZ_CP036526.1"/>
</dbReference>